<dbReference type="Pfam" id="PF00583">
    <property type="entry name" value="Acetyltransf_1"/>
    <property type="match status" value="1"/>
</dbReference>
<reference evidence="3" key="2">
    <citation type="submission" date="2013-12" db="EMBL/GenBank/DDBJ databases">
        <title>Evolution of pathogenesis and genome organization in the Tremellales.</title>
        <authorList>
            <person name="Cuomo C."/>
            <person name="Litvintseva A."/>
            <person name="Heitman J."/>
            <person name="Chen Y."/>
            <person name="Sun S."/>
            <person name="Springer D."/>
            <person name="Dromer F."/>
            <person name="Young S."/>
            <person name="Zeng Q."/>
            <person name="Chapman S."/>
            <person name="Gujja S."/>
            <person name="Saif S."/>
            <person name="Birren B."/>
        </authorList>
    </citation>
    <scope>NUCLEOTIDE SEQUENCE [LARGE SCALE GENOMIC DNA]</scope>
    <source>
        <strain evidence="3">CBS 10435</strain>
    </source>
</reference>
<gene>
    <name evidence="2" type="ORF">L486_03145</name>
</gene>
<organism evidence="2 3">
    <name type="scientific">Kwoniella mangroviensis CBS 10435</name>
    <dbReference type="NCBI Taxonomy" id="1331196"/>
    <lineage>
        <taxon>Eukaryota</taxon>
        <taxon>Fungi</taxon>
        <taxon>Dikarya</taxon>
        <taxon>Basidiomycota</taxon>
        <taxon>Agaricomycotina</taxon>
        <taxon>Tremellomycetes</taxon>
        <taxon>Tremellales</taxon>
        <taxon>Cryptococcaceae</taxon>
        <taxon>Kwoniella</taxon>
    </lineage>
</organism>
<reference evidence="2 3" key="1">
    <citation type="submission" date="2013-07" db="EMBL/GenBank/DDBJ databases">
        <title>The Genome Sequence of Kwoniella mangroviensis CBS10435.</title>
        <authorList>
            <consortium name="The Broad Institute Genome Sequencing Platform"/>
            <person name="Cuomo C."/>
            <person name="Litvintseva A."/>
            <person name="Chen Y."/>
            <person name="Heitman J."/>
            <person name="Sun S."/>
            <person name="Springer D."/>
            <person name="Dromer F."/>
            <person name="Young S.K."/>
            <person name="Zeng Q."/>
            <person name="Gargeya S."/>
            <person name="Fitzgerald M."/>
            <person name="Abouelleil A."/>
            <person name="Alvarado L."/>
            <person name="Berlin A.M."/>
            <person name="Chapman S.B."/>
            <person name="Dewar J."/>
            <person name="Goldberg J."/>
            <person name="Griggs A."/>
            <person name="Gujja S."/>
            <person name="Hansen M."/>
            <person name="Howarth C."/>
            <person name="Imamovic A."/>
            <person name="Larimer J."/>
            <person name="McCowan C."/>
            <person name="Murphy C."/>
            <person name="Pearson M."/>
            <person name="Priest M."/>
            <person name="Roberts A."/>
            <person name="Saif S."/>
            <person name="Shea T."/>
            <person name="Sykes S."/>
            <person name="Wortman J."/>
            <person name="Nusbaum C."/>
            <person name="Birren B."/>
        </authorList>
    </citation>
    <scope>NUCLEOTIDE SEQUENCE [LARGE SCALE GENOMIC DNA]</scope>
    <source>
        <strain evidence="2 3">CBS 10435</strain>
    </source>
</reference>
<dbReference type="PANTHER" id="PTHR42791">
    <property type="entry name" value="GNAT FAMILY ACETYLTRANSFERASE"/>
    <property type="match status" value="1"/>
</dbReference>
<dbReference type="Proteomes" id="UP000092583">
    <property type="component" value="Unassembled WGS sequence"/>
</dbReference>
<feature type="domain" description="N-acetyltransferase" evidence="1">
    <location>
        <begin position="96"/>
        <end position="241"/>
    </location>
</feature>
<dbReference type="InterPro" id="IPR000182">
    <property type="entry name" value="GNAT_dom"/>
</dbReference>
<dbReference type="GO" id="GO:0016747">
    <property type="term" value="F:acyltransferase activity, transferring groups other than amino-acyl groups"/>
    <property type="evidence" value="ECO:0007669"/>
    <property type="project" value="InterPro"/>
</dbReference>
<dbReference type="Gene3D" id="3.40.630.30">
    <property type="match status" value="1"/>
</dbReference>
<evidence type="ECO:0000313" key="3">
    <source>
        <dbReference type="Proteomes" id="UP000092583"/>
    </source>
</evidence>
<keyword evidence="3" id="KW-1185">Reference proteome</keyword>
<accession>A0A1B9IT01</accession>
<protein>
    <recommendedName>
        <fullName evidence="1">N-acetyltransferase domain-containing protein</fullName>
    </recommendedName>
</protein>
<dbReference type="PANTHER" id="PTHR42791:SF1">
    <property type="entry name" value="N-ACETYLTRANSFERASE DOMAIN-CONTAINING PROTEIN"/>
    <property type="match status" value="1"/>
</dbReference>
<evidence type="ECO:0000259" key="1">
    <source>
        <dbReference type="PROSITE" id="PS51186"/>
    </source>
</evidence>
<proteinExistence type="predicted"/>
<dbReference type="OrthoDB" id="2566462at2759"/>
<name>A0A1B9IT01_9TREE</name>
<evidence type="ECO:0000313" key="2">
    <source>
        <dbReference type="EMBL" id="OCF58655.1"/>
    </source>
</evidence>
<dbReference type="PROSITE" id="PS51186">
    <property type="entry name" value="GNAT"/>
    <property type="match status" value="1"/>
</dbReference>
<dbReference type="EMBL" id="KI669461">
    <property type="protein sequence ID" value="OCF58655.1"/>
    <property type="molecule type" value="Genomic_DNA"/>
</dbReference>
<dbReference type="InterPro" id="IPR052523">
    <property type="entry name" value="Trichothecene_AcTrans"/>
</dbReference>
<dbReference type="SUPFAM" id="SSF55729">
    <property type="entry name" value="Acyl-CoA N-acyltransferases (Nat)"/>
    <property type="match status" value="1"/>
</dbReference>
<sequence length="270" mass="30213">MNSQSSSVETSSTESSSITDDTHILRQIIVPTEDEARRIVSIIAKSWQDTEECSMLSILGSQYDVNSFGAQPKGSNYDSAKSQAGVDIWTSSGSDGEIKSIMAYKLPKKVYESEDLRGTLGQEIWSYLPEYKRDWLGSEYDKSWDELEASLNVKKENSIELYFLHTDPLSRSQGHGTKLVQKIKEISEESGIPVWLAAHNDGARRFYNDKAGFEQGSTVQFPLDNGKSTGITAFTYIPTTYNPSEDTANDGPIEEPLWPEDISLMPEFEH</sequence>
<dbReference type="InterPro" id="IPR016181">
    <property type="entry name" value="Acyl_CoA_acyltransferase"/>
</dbReference>
<dbReference type="AlphaFoldDB" id="A0A1B9IT01"/>